<dbReference type="AlphaFoldDB" id="A0A259U2K7"/>
<evidence type="ECO:0000313" key="2">
    <source>
        <dbReference type="Proteomes" id="UP000216446"/>
    </source>
</evidence>
<dbReference type="RefSeq" id="WP_094550059.1">
    <property type="nucleotide sequence ID" value="NZ_MQWB01000001.1"/>
</dbReference>
<reference evidence="1 2" key="1">
    <citation type="submission" date="2016-11" db="EMBL/GenBank/DDBJ databases">
        <title>Study of marine rhodopsin-containing bacteria.</title>
        <authorList>
            <person name="Yoshizawa S."/>
            <person name="Kumagai Y."/>
            <person name="Kogure K."/>
        </authorList>
    </citation>
    <scope>NUCLEOTIDE SEQUENCE [LARGE SCALE GENOMIC DNA]</scope>
    <source>
        <strain evidence="1 2">SG-29</strain>
    </source>
</reference>
<gene>
    <name evidence="1" type="ORF">BSZ36_14200</name>
</gene>
<organism evidence="1 2">
    <name type="scientific">Rubricoccus marinus</name>
    <dbReference type="NCBI Taxonomy" id="716817"/>
    <lineage>
        <taxon>Bacteria</taxon>
        <taxon>Pseudomonadati</taxon>
        <taxon>Rhodothermota</taxon>
        <taxon>Rhodothermia</taxon>
        <taxon>Rhodothermales</taxon>
        <taxon>Rubricoccaceae</taxon>
        <taxon>Rubricoccus</taxon>
    </lineage>
</organism>
<proteinExistence type="predicted"/>
<evidence type="ECO:0000313" key="1">
    <source>
        <dbReference type="EMBL" id="OZC04034.1"/>
    </source>
</evidence>
<sequence>MSKDAPAPLDHLSSRLRKELFAFTGAFLYNEISLGRVPLEPIAAFIPVAVEEARGAMAEGHIDGFTAWWKQSHEASLAVHRALYNKSGAYTLATPSGDREMREGFEDVGLTEADIAPSPERWHPTVRENAARYVAAYFIDPENPLPARHRRFKTGADLSILGGLPKRLPAHELAARIATRLTAEGQPNRLDYRLRTRRGKGPHYPTALVEAVAEEMSVSVATARRRMVEGEFELPLDLTFVLRSPRNPKG</sequence>
<comment type="caution">
    <text evidence="1">The sequence shown here is derived from an EMBL/GenBank/DDBJ whole genome shotgun (WGS) entry which is preliminary data.</text>
</comment>
<dbReference type="Proteomes" id="UP000216446">
    <property type="component" value="Unassembled WGS sequence"/>
</dbReference>
<keyword evidence="2" id="KW-1185">Reference proteome</keyword>
<accession>A0A259U2K7</accession>
<name>A0A259U2K7_9BACT</name>
<dbReference type="EMBL" id="MQWB01000001">
    <property type="protein sequence ID" value="OZC04034.1"/>
    <property type="molecule type" value="Genomic_DNA"/>
</dbReference>
<dbReference type="InParanoid" id="A0A259U2K7"/>
<protein>
    <submittedName>
        <fullName evidence="1">Uncharacterized protein</fullName>
    </submittedName>
</protein>